<evidence type="ECO:0000256" key="4">
    <source>
        <dbReference type="ARBA" id="ARBA00043952"/>
    </source>
</evidence>
<protein>
    <submittedName>
        <fullName evidence="5">Uncharacterized protein</fullName>
    </submittedName>
</protein>
<name>A0ABQ8Q2R5_9AGAR</name>
<sequence>MSTAAGRTKHAEAILGTELHTRLSLTKVLVVVEEIANLRKEAQSFCRNNDPAKLAFQKIFSADIQNLLDMGDMWKHREPPVPLDYDQVISGTFILDRQGSSKAKEERAH</sequence>
<keyword evidence="6" id="KW-1185">Reference proteome</keyword>
<evidence type="ECO:0000313" key="6">
    <source>
        <dbReference type="Proteomes" id="UP001163828"/>
    </source>
</evidence>
<keyword evidence="3" id="KW-0067">ATP-binding</keyword>
<accession>A0ABQ8Q2R5</accession>
<keyword evidence="1" id="KW-0547">Nucleotide-binding</keyword>
<reference evidence="5" key="1">
    <citation type="submission" date="2022-08" db="EMBL/GenBank/DDBJ databases">
        <authorList>
            <consortium name="DOE Joint Genome Institute"/>
            <person name="Min B."/>
            <person name="Riley R."/>
            <person name="Sierra-Patev S."/>
            <person name="Naranjo-Ortiz M."/>
            <person name="Looney B."/>
            <person name="Konkel Z."/>
            <person name="Slot J.C."/>
            <person name="Sakamoto Y."/>
            <person name="Steenwyk J.L."/>
            <person name="Rokas A."/>
            <person name="Carro J."/>
            <person name="Camarero S."/>
            <person name="Ferreira P."/>
            <person name="Molpeceres G."/>
            <person name="Ruiz-Duenas F.J."/>
            <person name="Serrano A."/>
            <person name="Henrissat B."/>
            <person name="Drula E."/>
            <person name="Hughes K.W."/>
            <person name="Mata J.L."/>
            <person name="Ishikawa N.K."/>
            <person name="Vargas-Isla R."/>
            <person name="Ushijima S."/>
            <person name="Smith C.A."/>
            <person name="Ahrendt S."/>
            <person name="Andreopoulos W."/>
            <person name="He G."/>
            <person name="Labutti K."/>
            <person name="Lipzen A."/>
            <person name="Ng V."/>
            <person name="Sandor L."/>
            <person name="Barry K."/>
            <person name="Martinez A.T."/>
            <person name="Xiao Y."/>
            <person name="Gibbons J.G."/>
            <person name="Terashima K."/>
            <person name="Hibbett D.S."/>
            <person name="Grigoriev I.V."/>
        </authorList>
    </citation>
    <scope>NUCLEOTIDE SEQUENCE</scope>
    <source>
        <strain evidence="5">TFB10827</strain>
    </source>
</reference>
<evidence type="ECO:0000256" key="1">
    <source>
        <dbReference type="ARBA" id="ARBA00022741"/>
    </source>
</evidence>
<dbReference type="EMBL" id="MU790810">
    <property type="protein sequence ID" value="KAJ3992906.1"/>
    <property type="molecule type" value="Genomic_DNA"/>
</dbReference>
<dbReference type="InterPro" id="IPR023318">
    <property type="entry name" value="Ub_act_enz_dom_a_sf"/>
</dbReference>
<organism evidence="5 6">
    <name type="scientific">Lentinula boryana</name>
    <dbReference type="NCBI Taxonomy" id="40481"/>
    <lineage>
        <taxon>Eukaryota</taxon>
        <taxon>Fungi</taxon>
        <taxon>Dikarya</taxon>
        <taxon>Basidiomycota</taxon>
        <taxon>Agaricomycotina</taxon>
        <taxon>Agaricomycetes</taxon>
        <taxon>Agaricomycetidae</taxon>
        <taxon>Agaricales</taxon>
        <taxon>Marasmiineae</taxon>
        <taxon>Omphalotaceae</taxon>
        <taxon>Lentinula</taxon>
    </lineage>
</organism>
<proteinExistence type="predicted"/>
<evidence type="ECO:0000256" key="2">
    <source>
        <dbReference type="ARBA" id="ARBA00022786"/>
    </source>
</evidence>
<evidence type="ECO:0000256" key="3">
    <source>
        <dbReference type="ARBA" id="ARBA00022840"/>
    </source>
</evidence>
<dbReference type="Proteomes" id="UP001163828">
    <property type="component" value="Unassembled WGS sequence"/>
</dbReference>
<comment type="pathway">
    <text evidence="4">Protein modification.</text>
</comment>
<dbReference type="Gene3D" id="1.10.10.520">
    <property type="entry name" value="Ubiquitin activating enzymes (Uba3). Chain: B, domain 2"/>
    <property type="match status" value="1"/>
</dbReference>
<evidence type="ECO:0000313" key="5">
    <source>
        <dbReference type="EMBL" id="KAJ3992906.1"/>
    </source>
</evidence>
<comment type="caution">
    <text evidence="5">The sequence shown here is derived from an EMBL/GenBank/DDBJ whole genome shotgun (WGS) entry which is preliminary data.</text>
</comment>
<keyword evidence="2" id="KW-0833">Ubl conjugation pathway</keyword>
<gene>
    <name evidence="5" type="ORF">F5050DRAFT_1811008</name>
</gene>